<gene>
    <name evidence="3" type="ORF">TM448A00967_0007</name>
</gene>
<dbReference type="EMBL" id="MT144086">
    <property type="protein sequence ID" value="QJA48478.1"/>
    <property type="molecule type" value="Genomic_DNA"/>
</dbReference>
<dbReference type="GO" id="GO:0003677">
    <property type="term" value="F:DNA binding"/>
    <property type="evidence" value="ECO:0007669"/>
    <property type="project" value="InterPro"/>
</dbReference>
<dbReference type="InterPro" id="IPR036977">
    <property type="entry name" value="DNA_primase_Znf_CHC2"/>
</dbReference>
<proteinExistence type="predicted"/>
<reference evidence="3" key="1">
    <citation type="submission" date="2020-03" db="EMBL/GenBank/DDBJ databases">
        <title>The deep terrestrial virosphere.</title>
        <authorList>
            <person name="Holmfeldt K."/>
            <person name="Nilsson E."/>
            <person name="Simone D."/>
            <person name="Lopez-Fernandez M."/>
            <person name="Wu X."/>
            <person name="de Brujin I."/>
            <person name="Lundin D."/>
            <person name="Andersson A."/>
            <person name="Bertilsson S."/>
            <person name="Dopson M."/>
        </authorList>
    </citation>
    <scope>NUCLEOTIDE SEQUENCE</scope>
    <source>
        <strain evidence="3">TM448A00967</strain>
    </source>
</reference>
<dbReference type="GO" id="GO:0008270">
    <property type="term" value="F:zinc ion binding"/>
    <property type="evidence" value="ECO:0007669"/>
    <property type="project" value="InterPro"/>
</dbReference>
<dbReference type="Gene3D" id="3.90.580.10">
    <property type="entry name" value="Zinc finger, CHC2-type domain"/>
    <property type="match status" value="1"/>
</dbReference>
<evidence type="ECO:0000259" key="2">
    <source>
        <dbReference type="Pfam" id="PF23639"/>
    </source>
</evidence>
<dbReference type="GO" id="GO:0006260">
    <property type="term" value="P:DNA replication"/>
    <property type="evidence" value="ECO:0007669"/>
    <property type="project" value="InterPro"/>
</dbReference>
<dbReference type="AlphaFoldDB" id="A0A6H1ZLT4"/>
<accession>A0A6H1ZLT4</accession>
<dbReference type="SUPFAM" id="SSF57783">
    <property type="entry name" value="Zinc beta-ribbon"/>
    <property type="match status" value="1"/>
</dbReference>
<sequence>MASNGGQDLFELALLVADMEAIAGVKLYRSGHRLRGSCPLCKASPKRKDGGAFSVDPVKKTWKCWGCDVRGGDAVDLEHRLHSRLDQTLRDAAIRIVGEDPASIDVKKARAEREALARQADADNERTRLWKAAMALSLWRDALPAAGTPVETYLRGRGISGRPLAEALKQVRYHPAAYHSGPIANPVTAPAMIGLLMTPFGPTGGVHATYLSADGKTKTHLDPQRRKWGPPGRMDDHGVVHPGGVWLTPPTSKGPLVCGEGIETTLSAACEIGIPVRAVAALDLDALQGGLQPDSRGRHDLRNLQRNPLLPAFTWPEPAEAPWGSPMICLDRDMTPIKIRTNGQDDEAVEEVLDADMRAMLCAVLASAAWIEAGARWVSPIAPCSAGWDFNDQRQARLAGLLGDRPGVIEVGLLPDFHTAARGDRRLGLRTG</sequence>
<dbReference type="Pfam" id="PF23639">
    <property type="entry name" value="DUF7146"/>
    <property type="match status" value="1"/>
</dbReference>
<organism evidence="3">
    <name type="scientific">viral metagenome</name>
    <dbReference type="NCBI Taxonomy" id="1070528"/>
    <lineage>
        <taxon>unclassified sequences</taxon>
        <taxon>metagenomes</taxon>
        <taxon>organismal metagenomes</taxon>
    </lineage>
</organism>
<dbReference type="InterPro" id="IPR055570">
    <property type="entry name" value="DUF7146"/>
</dbReference>
<protein>
    <submittedName>
        <fullName evidence="3">Putative primase</fullName>
    </submittedName>
</protein>
<evidence type="ECO:0000256" key="1">
    <source>
        <dbReference type="SAM" id="MobiDB-lite"/>
    </source>
</evidence>
<feature type="domain" description="DUF7146" evidence="2">
    <location>
        <begin position="132"/>
        <end position="232"/>
    </location>
</feature>
<feature type="compositionally biased region" description="Basic and acidic residues" evidence="1">
    <location>
        <begin position="216"/>
        <end position="225"/>
    </location>
</feature>
<feature type="region of interest" description="Disordered" evidence="1">
    <location>
        <begin position="216"/>
        <end position="235"/>
    </location>
</feature>
<evidence type="ECO:0000313" key="3">
    <source>
        <dbReference type="EMBL" id="QJA48478.1"/>
    </source>
</evidence>
<name>A0A6H1ZLT4_9ZZZZ</name>